<sequence>MDYHIVRERAFDLNDLQGFGEVEELLQQRQWVSFNNLIHETNKSISLEFYVNAAFGKRTSVPIYPDDEMISSKAPLNASAIRRLQNMHQGENSQNDQQGNKAENDEGFDQP</sequence>
<dbReference type="AlphaFoldDB" id="A0A9D5AU89"/>
<name>A0A9D5AU89_PEA</name>
<evidence type="ECO:0000313" key="3">
    <source>
        <dbReference type="Proteomes" id="UP001058974"/>
    </source>
</evidence>
<organism evidence="2 3">
    <name type="scientific">Pisum sativum</name>
    <name type="common">Garden pea</name>
    <name type="synonym">Lathyrus oleraceus</name>
    <dbReference type="NCBI Taxonomy" id="3888"/>
    <lineage>
        <taxon>Eukaryota</taxon>
        <taxon>Viridiplantae</taxon>
        <taxon>Streptophyta</taxon>
        <taxon>Embryophyta</taxon>
        <taxon>Tracheophyta</taxon>
        <taxon>Spermatophyta</taxon>
        <taxon>Magnoliopsida</taxon>
        <taxon>eudicotyledons</taxon>
        <taxon>Gunneridae</taxon>
        <taxon>Pentapetalae</taxon>
        <taxon>rosids</taxon>
        <taxon>fabids</taxon>
        <taxon>Fabales</taxon>
        <taxon>Fabaceae</taxon>
        <taxon>Papilionoideae</taxon>
        <taxon>50 kb inversion clade</taxon>
        <taxon>NPAAA clade</taxon>
        <taxon>Hologalegina</taxon>
        <taxon>IRL clade</taxon>
        <taxon>Fabeae</taxon>
        <taxon>Lathyrus</taxon>
    </lineage>
</organism>
<protein>
    <submittedName>
        <fullName evidence="2">Uncharacterized protein</fullName>
    </submittedName>
</protein>
<keyword evidence="3" id="KW-1185">Reference proteome</keyword>
<gene>
    <name evidence="2" type="ORF">KIW84_045494</name>
</gene>
<feature type="region of interest" description="Disordered" evidence="1">
    <location>
        <begin position="85"/>
        <end position="111"/>
    </location>
</feature>
<comment type="caution">
    <text evidence="2">The sequence shown here is derived from an EMBL/GenBank/DDBJ whole genome shotgun (WGS) entry which is preliminary data.</text>
</comment>
<feature type="compositionally biased region" description="Polar residues" evidence="1">
    <location>
        <begin position="86"/>
        <end position="101"/>
    </location>
</feature>
<dbReference type="Proteomes" id="UP001058974">
    <property type="component" value="Chromosome 4"/>
</dbReference>
<evidence type="ECO:0000256" key="1">
    <source>
        <dbReference type="SAM" id="MobiDB-lite"/>
    </source>
</evidence>
<proteinExistence type="predicted"/>
<reference evidence="2 3" key="1">
    <citation type="journal article" date="2022" name="Nat. Genet.">
        <title>Improved pea reference genome and pan-genome highlight genomic features and evolutionary characteristics.</title>
        <authorList>
            <person name="Yang T."/>
            <person name="Liu R."/>
            <person name="Luo Y."/>
            <person name="Hu S."/>
            <person name="Wang D."/>
            <person name="Wang C."/>
            <person name="Pandey M.K."/>
            <person name="Ge S."/>
            <person name="Xu Q."/>
            <person name="Li N."/>
            <person name="Li G."/>
            <person name="Huang Y."/>
            <person name="Saxena R.K."/>
            <person name="Ji Y."/>
            <person name="Li M."/>
            <person name="Yan X."/>
            <person name="He Y."/>
            <person name="Liu Y."/>
            <person name="Wang X."/>
            <person name="Xiang C."/>
            <person name="Varshney R.K."/>
            <person name="Ding H."/>
            <person name="Gao S."/>
            <person name="Zong X."/>
        </authorList>
    </citation>
    <scope>NUCLEOTIDE SEQUENCE [LARGE SCALE GENOMIC DNA]</scope>
    <source>
        <strain evidence="2 3">cv. Zhongwan 6</strain>
    </source>
</reference>
<accession>A0A9D5AU89</accession>
<dbReference type="Gramene" id="Psat04G0549400-T1">
    <property type="protein sequence ID" value="KAI5422063.1"/>
    <property type="gene ID" value="KIW84_045494"/>
</dbReference>
<dbReference type="EMBL" id="JAMSHJ010000004">
    <property type="protein sequence ID" value="KAI5422063.1"/>
    <property type="molecule type" value="Genomic_DNA"/>
</dbReference>
<evidence type="ECO:0000313" key="2">
    <source>
        <dbReference type="EMBL" id="KAI5422063.1"/>
    </source>
</evidence>